<dbReference type="NCBIfam" id="TIGR02436">
    <property type="entry name" value="four helix bundle protein"/>
    <property type="match status" value="1"/>
</dbReference>
<evidence type="ECO:0000313" key="1">
    <source>
        <dbReference type="EMBL" id="OGM26778.1"/>
    </source>
</evidence>
<comment type="caution">
    <text evidence="1">The sequence shown here is derived from an EMBL/GenBank/DDBJ whole genome shotgun (WGS) entry which is preliminary data.</text>
</comment>
<dbReference type="EMBL" id="MGGL01000009">
    <property type="protein sequence ID" value="OGM26778.1"/>
    <property type="molecule type" value="Genomic_DNA"/>
</dbReference>
<sequence>MTYKNISGYRDLIVWQEAKELTILVYRLTENFPNSEQFGLKSQMRRATVSIMSQIAEGWVRRSIKDKLRYLEIAEGSLLELESQGEVVKAVNYWSSDEYEEFDKQRAKVSFLLYRYKDKIES</sequence>
<gene>
    <name evidence="1" type="ORF">A2628_04450</name>
</gene>
<evidence type="ECO:0000313" key="2">
    <source>
        <dbReference type="Proteomes" id="UP000179221"/>
    </source>
</evidence>
<dbReference type="Pfam" id="PF05635">
    <property type="entry name" value="23S_rRNA_IVP"/>
    <property type="match status" value="1"/>
</dbReference>
<dbReference type="InterPro" id="IPR036583">
    <property type="entry name" value="23S_rRNA_IVS_sf"/>
</dbReference>
<proteinExistence type="predicted"/>
<evidence type="ECO:0008006" key="3">
    <source>
        <dbReference type="Google" id="ProtNLM"/>
    </source>
</evidence>
<dbReference type="InterPro" id="IPR012657">
    <property type="entry name" value="23S_rRNA-intervening_sequence"/>
</dbReference>
<protein>
    <recommendedName>
        <fullName evidence="3">Four helix bundle protein</fullName>
    </recommendedName>
</protein>
<dbReference type="AlphaFoldDB" id="A0A1F7YJJ8"/>
<accession>A0A1F7YJJ8</accession>
<name>A0A1F7YJJ8_9BACT</name>
<dbReference type="PANTHER" id="PTHR38471:SF2">
    <property type="entry name" value="FOUR HELIX BUNDLE PROTEIN"/>
    <property type="match status" value="1"/>
</dbReference>
<dbReference type="SUPFAM" id="SSF158446">
    <property type="entry name" value="IVS-encoded protein-like"/>
    <property type="match status" value="1"/>
</dbReference>
<dbReference type="PANTHER" id="PTHR38471">
    <property type="entry name" value="FOUR HELIX BUNDLE PROTEIN"/>
    <property type="match status" value="1"/>
</dbReference>
<dbReference type="CDD" id="cd16377">
    <property type="entry name" value="23S_rRNA_IVP_like"/>
    <property type="match status" value="1"/>
</dbReference>
<dbReference type="Proteomes" id="UP000179221">
    <property type="component" value="Unassembled WGS sequence"/>
</dbReference>
<organism evidence="1 2">
    <name type="scientific">Candidatus Woesebacteria bacterium RIFCSPHIGHO2_01_FULL_40_22</name>
    <dbReference type="NCBI Taxonomy" id="1802499"/>
    <lineage>
        <taxon>Bacteria</taxon>
        <taxon>Candidatus Woeseibacteriota</taxon>
    </lineage>
</organism>
<reference evidence="1 2" key="1">
    <citation type="journal article" date="2016" name="Nat. Commun.">
        <title>Thousands of microbial genomes shed light on interconnected biogeochemical processes in an aquifer system.</title>
        <authorList>
            <person name="Anantharaman K."/>
            <person name="Brown C.T."/>
            <person name="Hug L.A."/>
            <person name="Sharon I."/>
            <person name="Castelle C.J."/>
            <person name="Probst A.J."/>
            <person name="Thomas B.C."/>
            <person name="Singh A."/>
            <person name="Wilkins M.J."/>
            <person name="Karaoz U."/>
            <person name="Brodie E.L."/>
            <person name="Williams K.H."/>
            <person name="Hubbard S.S."/>
            <person name="Banfield J.F."/>
        </authorList>
    </citation>
    <scope>NUCLEOTIDE SEQUENCE [LARGE SCALE GENOMIC DNA]</scope>
</reference>
<dbReference type="Gene3D" id="1.20.1440.60">
    <property type="entry name" value="23S rRNA-intervening sequence"/>
    <property type="match status" value="1"/>
</dbReference>